<accession>A0A9W7BZD7</accession>
<feature type="compositionally biased region" description="Basic residues" evidence="1">
    <location>
        <begin position="524"/>
        <end position="535"/>
    </location>
</feature>
<feature type="compositionally biased region" description="Basic and acidic residues" evidence="1">
    <location>
        <begin position="536"/>
        <end position="545"/>
    </location>
</feature>
<feature type="compositionally biased region" description="Basic residues" evidence="1">
    <location>
        <begin position="688"/>
        <end position="701"/>
    </location>
</feature>
<feature type="compositionally biased region" description="Low complexity" evidence="1">
    <location>
        <begin position="1"/>
        <end position="24"/>
    </location>
</feature>
<feature type="compositionally biased region" description="Basic and acidic residues" evidence="1">
    <location>
        <begin position="729"/>
        <end position="745"/>
    </location>
</feature>
<protein>
    <submittedName>
        <fullName evidence="2">Uncharacterized protein</fullName>
    </submittedName>
</protein>
<feature type="compositionally biased region" description="Basic and acidic residues" evidence="1">
    <location>
        <begin position="677"/>
        <end position="687"/>
    </location>
</feature>
<dbReference type="EMBL" id="BRXX01000164">
    <property type="protein sequence ID" value="GMH95185.1"/>
    <property type="molecule type" value="Genomic_DNA"/>
</dbReference>
<feature type="region of interest" description="Disordered" evidence="1">
    <location>
        <begin position="401"/>
        <end position="420"/>
    </location>
</feature>
<comment type="caution">
    <text evidence="2">The sequence shown here is derived from an EMBL/GenBank/DDBJ whole genome shotgun (WGS) entry which is preliminary data.</text>
</comment>
<proteinExistence type="predicted"/>
<feature type="compositionally biased region" description="Basic and acidic residues" evidence="1">
    <location>
        <begin position="63"/>
        <end position="74"/>
    </location>
</feature>
<feature type="region of interest" description="Disordered" evidence="1">
    <location>
        <begin position="667"/>
        <end position="706"/>
    </location>
</feature>
<feature type="region of interest" description="Disordered" evidence="1">
    <location>
        <begin position="522"/>
        <end position="546"/>
    </location>
</feature>
<evidence type="ECO:0000256" key="1">
    <source>
        <dbReference type="SAM" id="MobiDB-lite"/>
    </source>
</evidence>
<feature type="compositionally biased region" description="Basic and acidic residues" evidence="1">
    <location>
        <begin position="793"/>
        <end position="817"/>
    </location>
</feature>
<feature type="region of interest" description="Disordered" evidence="1">
    <location>
        <begin position="1"/>
        <end position="27"/>
    </location>
</feature>
<feature type="region of interest" description="Disordered" evidence="1">
    <location>
        <begin position="44"/>
        <end position="79"/>
    </location>
</feature>
<feature type="compositionally biased region" description="Low complexity" evidence="1">
    <location>
        <begin position="178"/>
        <end position="197"/>
    </location>
</feature>
<gene>
    <name evidence="2" type="ORF">TrVE_jg12931</name>
</gene>
<keyword evidence="3" id="KW-1185">Reference proteome</keyword>
<feature type="compositionally biased region" description="Low complexity" evidence="1">
    <location>
        <begin position="140"/>
        <end position="163"/>
    </location>
</feature>
<evidence type="ECO:0000313" key="2">
    <source>
        <dbReference type="EMBL" id="GMH95185.1"/>
    </source>
</evidence>
<reference evidence="3" key="1">
    <citation type="journal article" date="2023" name="Commun. Biol.">
        <title>Genome analysis of Parmales, the sister group of diatoms, reveals the evolutionary specialization of diatoms from phago-mixotrophs to photoautotrophs.</title>
        <authorList>
            <person name="Ban H."/>
            <person name="Sato S."/>
            <person name="Yoshikawa S."/>
            <person name="Yamada K."/>
            <person name="Nakamura Y."/>
            <person name="Ichinomiya M."/>
            <person name="Sato N."/>
            <person name="Blanc-Mathieu R."/>
            <person name="Endo H."/>
            <person name="Kuwata A."/>
            <person name="Ogata H."/>
        </authorList>
    </citation>
    <scope>NUCLEOTIDE SEQUENCE [LARGE SCALE GENOMIC DNA]</scope>
    <source>
        <strain evidence="3">NIES 3699</strain>
    </source>
</reference>
<dbReference type="AlphaFoldDB" id="A0A9W7BZD7"/>
<evidence type="ECO:0000313" key="3">
    <source>
        <dbReference type="Proteomes" id="UP001165160"/>
    </source>
</evidence>
<name>A0A9W7BZD7_9STRA</name>
<feature type="region of interest" description="Disordered" evidence="1">
    <location>
        <begin position="132"/>
        <end position="238"/>
    </location>
</feature>
<dbReference type="Proteomes" id="UP001165160">
    <property type="component" value="Unassembled WGS sequence"/>
</dbReference>
<feature type="region of interest" description="Disordered" evidence="1">
    <location>
        <begin position="725"/>
        <end position="830"/>
    </location>
</feature>
<sequence length="842" mass="91813">MDDALSSVISEVNRSSSSSPSGASQTADADLFSSIQAASAAFSIKGGGGKAKKKKKTGMGLDVRSKKLDGEANSKTEWGSAVKVKERTKIESPMSREATANTIDECEKAISAISAEVGLTSTSAAAQTASKLAKKKKLSKSSSSSSGSKIVVPPRASPATATLPPTPPSNASKTSNTSNRQQKIRQQQQQPNSSSQRTPIPIPRTQPNLHPQAIDPRTGAALAGSGGGPSFSEQQKDKHLSSIKKLYIASSPAGQNSNISFETHPDNTVNWRNNASAYSKTADGSTITVKPDGRVIWNTAPFFNKGNITPRVNVFFGCGGGNGRDEYMSRMIADRSLKMEDICRDRALPTKGVQLQVNEEDGELKVEYAPVETQNINSTTKRKARDRFVTAAEADVDADVDVDGGEEADQEEEVEEEDDVPKSYAAIHRAQEAKATAIELIAAAGGSYAMKYLWRQSQIEQLRQEKKEGKKGDILEDRASADSLNGFYTSLKNHKIHRDRRVFGKFPGAGCVKPGEAWEEGLKERRRRGKKKQRRSGTERQRTDSELSACVEVTKPKRRKHAPAIVRVTVRFNEPGSGKKKKCCCEIDTRAAMWELCEGVRRVTGVNVLSLVSKRLQGVVSSPYDIADGDVIYVGVEEGGIGESALGGTFSMLGRQPMSYMRSVSPNSFGLPGHVHGSGDETKEKEKKTKKKLKKKKRKKKEAAVEYDENGHKVVVRNVRKVPVQKAEAAAKGKGNDKDKEKEGNGEGTAEILGMTQKTRPQRSARKKVDQQTPSRQHLKQILHNSPGARIKRSAERGAKLLVDFRNRGGRVSKKEVEEEEEEEEEDSLLSDDVPVIRVNLF</sequence>
<feature type="compositionally biased region" description="Acidic residues" evidence="1">
    <location>
        <begin position="818"/>
        <end position="830"/>
    </location>
</feature>
<feature type="compositionally biased region" description="Acidic residues" evidence="1">
    <location>
        <begin position="401"/>
        <end position="419"/>
    </location>
</feature>
<organism evidence="2 3">
    <name type="scientific">Triparma verrucosa</name>
    <dbReference type="NCBI Taxonomy" id="1606542"/>
    <lineage>
        <taxon>Eukaryota</taxon>
        <taxon>Sar</taxon>
        <taxon>Stramenopiles</taxon>
        <taxon>Ochrophyta</taxon>
        <taxon>Bolidophyceae</taxon>
        <taxon>Parmales</taxon>
        <taxon>Triparmaceae</taxon>
        <taxon>Triparma</taxon>
    </lineage>
</organism>